<organism evidence="1">
    <name type="scientific">marine metagenome</name>
    <dbReference type="NCBI Taxonomy" id="408172"/>
    <lineage>
        <taxon>unclassified sequences</taxon>
        <taxon>metagenomes</taxon>
        <taxon>ecological metagenomes</taxon>
    </lineage>
</organism>
<protein>
    <submittedName>
        <fullName evidence="1">Uncharacterized protein</fullName>
    </submittedName>
</protein>
<reference evidence="1" key="1">
    <citation type="submission" date="2018-05" db="EMBL/GenBank/DDBJ databases">
        <authorList>
            <person name="Lanie J.A."/>
            <person name="Ng W.-L."/>
            <person name="Kazmierczak K.M."/>
            <person name="Andrzejewski T.M."/>
            <person name="Davidsen T.M."/>
            <person name="Wayne K.J."/>
            <person name="Tettelin H."/>
            <person name="Glass J.I."/>
            <person name="Rusch D."/>
            <person name="Podicherti R."/>
            <person name="Tsui H.-C.T."/>
            <person name="Winkler M.E."/>
        </authorList>
    </citation>
    <scope>NUCLEOTIDE SEQUENCE</scope>
</reference>
<accession>A0A382YRU1</accession>
<sequence length="33" mass="3585">MPSSLLFESQTSRIIKSGLKSLNLIKASSEFTA</sequence>
<dbReference type="AlphaFoldDB" id="A0A382YRU1"/>
<gene>
    <name evidence="1" type="ORF">METZ01_LOCUS438870</name>
</gene>
<proteinExistence type="predicted"/>
<evidence type="ECO:0000313" key="1">
    <source>
        <dbReference type="EMBL" id="SVD86016.1"/>
    </source>
</evidence>
<name>A0A382YRU1_9ZZZZ</name>
<dbReference type="EMBL" id="UINC01178058">
    <property type="protein sequence ID" value="SVD86016.1"/>
    <property type="molecule type" value="Genomic_DNA"/>
</dbReference>